<name>A0A1D8KSW7_9CAUD</name>
<gene>
    <name evidence="1" type="ORF">P29B0810_093</name>
</gene>
<dbReference type="Proteomes" id="UP000202081">
    <property type="component" value="Segment"/>
</dbReference>
<accession>A0A1D8KSW7</accession>
<organism evidence="1 2">
    <name type="scientific">Synechococcus phage S-WAM2</name>
    <dbReference type="NCBI Taxonomy" id="1815522"/>
    <lineage>
        <taxon>Viruses</taxon>
        <taxon>Duplodnaviria</taxon>
        <taxon>Heunggongvirae</taxon>
        <taxon>Uroviricota</taxon>
        <taxon>Caudoviricetes</taxon>
        <taxon>Pantevenvirales</taxon>
        <taxon>Kyanoviridae</taxon>
        <taxon>Cymopoleiavirus</taxon>
        <taxon>Cymopoleiavirus swam2</taxon>
    </lineage>
</organism>
<reference evidence="1 2" key="1">
    <citation type="journal article" date="2016" name="Virology">
        <title>The genomic content and context of auxiliary metabolic genes in marine cyanomyoviruses.</title>
        <authorList>
            <person name="Crummett L.T."/>
            <person name="Puxty R.J."/>
            <person name="Weihe C."/>
            <person name="Marston M.F."/>
            <person name="Martiny J.B."/>
        </authorList>
    </citation>
    <scope>NUCLEOTIDE SEQUENCE [LARGE SCALE GENOMIC DNA]</scope>
    <source>
        <strain evidence="1">0810PA29</strain>
    </source>
</reference>
<proteinExistence type="predicted"/>
<dbReference type="OrthoDB" id="29247at10239"/>
<evidence type="ECO:0000313" key="1">
    <source>
        <dbReference type="EMBL" id="AOV61788.1"/>
    </source>
</evidence>
<dbReference type="RefSeq" id="YP_009324256.1">
    <property type="nucleotide sequence ID" value="NC_031935.1"/>
</dbReference>
<evidence type="ECO:0000313" key="2">
    <source>
        <dbReference type="Proteomes" id="UP000202081"/>
    </source>
</evidence>
<dbReference type="GeneID" id="30309166"/>
<dbReference type="KEGG" id="vg:30309166"/>
<protein>
    <submittedName>
        <fullName evidence="1">Uncharacterized protein</fullName>
    </submittedName>
</protein>
<sequence>MIKRTTPPPDLADALHEMYPDGAMFSVDENGVIEWYEDNTHPQPADADVHAKLAEMTEAWKKEVEYQNQRIGDYPEYHEQLDMIFHLGLDGWREKIQEIKDRYPKPE</sequence>
<keyword evidence="2" id="KW-1185">Reference proteome</keyword>
<dbReference type="EMBL" id="KU686211">
    <property type="protein sequence ID" value="AOV61788.1"/>
    <property type="molecule type" value="Genomic_DNA"/>
</dbReference>